<keyword evidence="17" id="KW-1185">Reference proteome</keyword>
<dbReference type="Gene3D" id="2.30.30.140">
    <property type="match status" value="3"/>
</dbReference>
<dbReference type="InterPro" id="IPR041292">
    <property type="entry name" value="Tudor_4"/>
</dbReference>
<evidence type="ECO:0000256" key="11">
    <source>
        <dbReference type="SAM" id="Coils"/>
    </source>
</evidence>
<feature type="compositionally biased region" description="Polar residues" evidence="12">
    <location>
        <begin position="132"/>
        <end position="198"/>
    </location>
</feature>
<keyword evidence="5" id="KW-0808">Transferase</keyword>
<feature type="compositionally biased region" description="Polar residues" evidence="12">
    <location>
        <begin position="1286"/>
        <end position="1296"/>
    </location>
</feature>
<dbReference type="GO" id="GO:0008270">
    <property type="term" value="F:zinc ion binding"/>
    <property type="evidence" value="ECO:0007669"/>
    <property type="project" value="InterPro"/>
</dbReference>
<dbReference type="PANTHER" id="PTHR46024">
    <property type="entry name" value="HISTONE-LYSINE N-METHYLTRANSFERASE EGGLESS"/>
    <property type="match status" value="1"/>
</dbReference>
<feature type="compositionally biased region" description="Low complexity" evidence="12">
    <location>
        <begin position="590"/>
        <end position="636"/>
    </location>
</feature>
<organism evidence="16 17">
    <name type="scientific">Acropora cervicornis</name>
    <name type="common">Staghorn coral</name>
    <dbReference type="NCBI Taxonomy" id="6130"/>
    <lineage>
        <taxon>Eukaryota</taxon>
        <taxon>Metazoa</taxon>
        <taxon>Cnidaria</taxon>
        <taxon>Anthozoa</taxon>
        <taxon>Hexacorallia</taxon>
        <taxon>Scleractinia</taxon>
        <taxon>Astrocoeniina</taxon>
        <taxon>Acroporidae</taxon>
        <taxon>Acropora</taxon>
    </lineage>
</organism>
<evidence type="ECO:0000259" key="13">
    <source>
        <dbReference type="PROSITE" id="PS50280"/>
    </source>
</evidence>
<feature type="region of interest" description="Disordered" evidence="12">
    <location>
        <begin position="1142"/>
        <end position="1177"/>
    </location>
</feature>
<dbReference type="Pfam" id="PF05033">
    <property type="entry name" value="Pre-SET"/>
    <property type="match status" value="1"/>
</dbReference>
<feature type="region of interest" description="Disordered" evidence="12">
    <location>
        <begin position="1369"/>
        <end position="1395"/>
    </location>
</feature>
<dbReference type="SUPFAM" id="SSF82199">
    <property type="entry name" value="SET domain"/>
    <property type="match status" value="1"/>
</dbReference>
<keyword evidence="8 11" id="KW-0175">Coiled coil</keyword>
<dbReference type="InterPro" id="IPR051516">
    <property type="entry name" value="SETDB_methyltransferase"/>
</dbReference>
<evidence type="ECO:0000313" key="17">
    <source>
        <dbReference type="Proteomes" id="UP001249851"/>
    </source>
</evidence>
<protein>
    <submittedName>
        <fullName evidence="16">Histone-lysine N-methyltransferase SETDB1</fullName>
    </submittedName>
</protein>
<gene>
    <name evidence="16" type="ORF">P5673_010458</name>
</gene>
<dbReference type="InterPro" id="IPR046341">
    <property type="entry name" value="SET_dom_sf"/>
</dbReference>
<dbReference type="PROSITE" id="PS50868">
    <property type="entry name" value="POST_SET"/>
    <property type="match status" value="1"/>
</dbReference>
<feature type="compositionally biased region" description="Low complexity" evidence="12">
    <location>
        <begin position="1585"/>
        <end position="1599"/>
    </location>
</feature>
<dbReference type="GO" id="GO:0046974">
    <property type="term" value="F:histone H3K9 methyltransferase activity"/>
    <property type="evidence" value="ECO:0007669"/>
    <property type="project" value="TreeGrafter"/>
</dbReference>
<feature type="compositionally biased region" description="Polar residues" evidence="12">
    <location>
        <begin position="637"/>
        <end position="656"/>
    </location>
</feature>
<dbReference type="PANTHER" id="PTHR46024:SF1">
    <property type="entry name" value="HISTONE-LYSINE N-METHYLTRANSFERASE EGGLESS"/>
    <property type="match status" value="1"/>
</dbReference>
<feature type="region of interest" description="Disordered" evidence="12">
    <location>
        <begin position="544"/>
        <end position="702"/>
    </location>
</feature>
<keyword evidence="7" id="KW-0805">Transcription regulation</keyword>
<dbReference type="SMART" id="SM00468">
    <property type="entry name" value="PreSET"/>
    <property type="match status" value="1"/>
</dbReference>
<evidence type="ECO:0000256" key="12">
    <source>
        <dbReference type="SAM" id="MobiDB-lite"/>
    </source>
</evidence>
<dbReference type="PROSITE" id="PS50280">
    <property type="entry name" value="SET"/>
    <property type="match status" value="1"/>
</dbReference>
<keyword evidence="9" id="KW-0804">Transcription</keyword>
<feature type="compositionally biased region" description="Basic and acidic residues" evidence="12">
    <location>
        <begin position="1297"/>
        <end position="1311"/>
    </location>
</feature>
<dbReference type="GO" id="GO:0005634">
    <property type="term" value="C:nucleus"/>
    <property type="evidence" value="ECO:0007669"/>
    <property type="project" value="UniProtKB-SubCell"/>
</dbReference>
<reference evidence="16" key="1">
    <citation type="journal article" date="2023" name="G3 (Bethesda)">
        <title>Whole genome assembly and annotation of the endangered Caribbean coral Acropora cervicornis.</title>
        <authorList>
            <person name="Selwyn J.D."/>
            <person name="Vollmer S.V."/>
        </authorList>
    </citation>
    <scope>NUCLEOTIDE SEQUENCE</scope>
    <source>
        <strain evidence="16">K2</strain>
    </source>
</reference>
<keyword evidence="4" id="KW-0489">Methyltransferase</keyword>
<evidence type="ECO:0000256" key="10">
    <source>
        <dbReference type="ARBA" id="ARBA00023242"/>
    </source>
</evidence>
<feature type="compositionally biased region" description="Polar residues" evidence="12">
    <location>
        <begin position="664"/>
        <end position="702"/>
    </location>
</feature>
<evidence type="ECO:0000256" key="6">
    <source>
        <dbReference type="ARBA" id="ARBA00022691"/>
    </source>
</evidence>
<comment type="subcellular location">
    <subcellularLocation>
        <location evidence="2">Chromosome</location>
    </subcellularLocation>
    <subcellularLocation>
        <location evidence="1">Nucleus</location>
    </subcellularLocation>
</comment>
<evidence type="ECO:0000256" key="9">
    <source>
        <dbReference type="ARBA" id="ARBA00023163"/>
    </source>
</evidence>
<feature type="compositionally biased region" description="Basic and acidic residues" evidence="12">
    <location>
        <begin position="70"/>
        <end position="89"/>
    </location>
</feature>
<feature type="compositionally biased region" description="Basic and acidic residues" evidence="12">
    <location>
        <begin position="1518"/>
        <end position="1530"/>
    </location>
</feature>
<feature type="domain" description="SET" evidence="13">
    <location>
        <begin position="1058"/>
        <end position="1669"/>
    </location>
</feature>
<dbReference type="InterPro" id="IPR003616">
    <property type="entry name" value="Post-SET_dom"/>
</dbReference>
<dbReference type="GO" id="GO:0070828">
    <property type="term" value="P:heterochromatin organization"/>
    <property type="evidence" value="ECO:0007669"/>
    <property type="project" value="TreeGrafter"/>
</dbReference>
<dbReference type="Proteomes" id="UP001249851">
    <property type="component" value="Unassembled WGS sequence"/>
</dbReference>
<feature type="region of interest" description="Disordered" evidence="12">
    <location>
        <begin position="1286"/>
        <end position="1311"/>
    </location>
</feature>
<evidence type="ECO:0000256" key="1">
    <source>
        <dbReference type="ARBA" id="ARBA00004123"/>
    </source>
</evidence>
<feature type="region of interest" description="Disordered" evidence="12">
    <location>
        <begin position="848"/>
        <end position="871"/>
    </location>
</feature>
<dbReference type="EMBL" id="JARQWQ010000019">
    <property type="protein sequence ID" value="KAK2565407.1"/>
    <property type="molecule type" value="Genomic_DNA"/>
</dbReference>
<dbReference type="GO" id="GO:0010629">
    <property type="term" value="P:negative regulation of gene expression"/>
    <property type="evidence" value="ECO:0007669"/>
    <property type="project" value="TreeGrafter"/>
</dbReference>
<dbReference type="Pfam" id="PF18359">
    <property type="entry name" value="Tudor_5"/>
    <property type="match status" value="1"/>
</dbReference>
<feature type="compositionally biased region" description="Polar residues" evidence="12">
    <location>
        <begin position="1440"/>
        <end position="1451"/>
    </location>
</feature>
<feature type="domain" description="Pre-SET" evidence="14">
    <location>
        <begin position="984"/>
        <end position="1055"/>
    </location>
</feature>
<dbReference type="InterPro" id="IPR001214">
    <property type="entry name" value="SET_dom"/>
</dbReference>
<dbReference type="Gene3D" id="2.170.270.10">
    <property type="entry name" value="SET domain"/>
    <property type="match status" value="2"/>
</dbReference>
<accession>A0AAD9QQ83</accession>
<evidence type="ECO:0000259" key="14">
    <source>
        <dbReference type="PROSITE" id="PS50867"/>
    </source>
</evidence>
<feature type="region of interest" description="Disordered" evidence="12">
    <location>
        <begin position="70"/>
        <end position="92"/>
    </location>
</feature>
<reference evidence="16" key="2">
    <citation type="journal article" date="2023" name="Science">
        <title>Genomic signatures of disease resistance in endangered staghorn corals.</title>
        <authorList>
            <person name="Vollmer S.V."/>
            <person name="Selwyn J.D."/>
            <person name="Despard B.A."/>
            <person name="Roesel C.L."/>
        </authorList>
    </citation>
    <scope>NUCLEOTIDE SEQUENCE</scope>
    <source>
        <strain evidence="16">K2</strain>
    </source>
</reference>
<name>A0AAD9QQ83_ACRCE</name>
<evidence type="ECO:0000259" key="15">
    <source>
        <dbReference type="PROSITE" id="PS50868"/>
    </source>
</evidence>
<feature type="domain" description="Post-SET" evidence="15">
    <location>
        <begin position="1678"/>
        <end position="1694"/>
    </location>
</feature>
<evidence type="ECO:0000256" key="5">
    <source>
        <dbReference type="ARBA" id="ARBA00022679"/>
    </source>
</evidence>
<feature type="region of interest" description="Disordered" evidence="12">
    <location>
        <begin position="1407"/>
        <end position="1599"/>
    </location>
</feature>
<evidence type="ECO:0000256" key="3">
    <source>
        <dbReference type="ARBA" id="ARBA00022454"/>
    </source>
</evidence>
<evidence type="ECO:0000256" key="7">
    <source>
        <dbReference type="ARBA" id="ARBA00023015"/>
    </source>
</evidence>
<dbReference type="GO" id="GO:0005694">
    <property type="term" value="C:chromosome"/>
    <property type="evidence" value="ECO:0007669"/>
    <property type="project" value="UniProtKB-SubCell"/>
</dbReference>
<feature type="coiled-coil region" evidence="11">
    <location>
        <begin position="1232"/>
        <end position="1259"/>
    </location>
</feature>
<feature type="compositionally biased region" description="Basic residues" evidence="12">
    <location>
        <begin position="1547"/>
        <end position="1565"/>
    </location>
</feature>
<dbReference type="GO" id="GO:0032259">
    <property type="term" value="P:methylation"/>
    <property type="evidence" value="ECO:0007669"/>
    <property type="project" value="UniProtKB-KW"/>
</dbReference>
<feature type="compositionally biased region" description="Low complexity" evidence="12">
    <location>
        <begin position="1531"/>
        <end position="1544"/>
    </location>
</feature>
<comment type="caution">
    <text evidence="16">The sequence shown here is derived from an EMBL/GenBank/DDBJ whole genome shotgun (WGS) entry which is preliminary data.</text>
</comment>
<keyword evidence="10" id="KW-0539">Nucleus</keyword>
<dbReference type="PROSITE" id="PS50867">
    <property type="entry name" value="PRE_SET"/>
    <property type="match status" value="1"/>
</dbReference>
<feature type="compositionally biased region" description="Low complexity" evidence="12">
    <location>
        <begin position="1148"/>
        <end position="1161"/>
    </location>
</feature>
<feature type="region of interest" description="Disordered" evidence="12">
    <location>
        <begin position="113"/>
        <end position="224"/>
    </location>
</feature>
<proteinExistence type="predicted"/>
<dbReference type="Pfam" id="PF18358">
    <property type="entry name" value="Tudor_4"/>
    <property type="match status" value="1"/>
</dbReference>
<feature type="compositionally biased region" description="Basic and acidic residues" evidence="12">
    <location>
        <begin position="556"/>
        <end position="566"/>
    </location>
</feature>
<dbReference type="Pfam" id="PF00856">
    <property type="entry name" value="SET"/>
    <property type="match status" value="1"/>
</dbReference>
<dbReference type="SMART" id="SM00317">
    <property type="entry name" value="SET"/>
    <property type="match status" value="1"/>
</dbReference>
<feature type="compositionally biased region" description="Polar residues" evidence="12">
    <location>
        <begin position="1566"/>
        <end position="1576"/>
    </location>
</feature>
<evidence type="ECO:0000256" key="2">
    <source>
        <dbReference type="ARBA" id="ARBA00004286"/>
    </source>
</evidence>
<evidence type="ECO:0000256" key="8">
    <source>
        <dbReference type="ARBA" id="ARBA00023054"/>
    </source>
</evidence>
<evidence type="ECO:0000313" key="16">
    <source>
        <dbReference type="EMBL" id="KAK2565407.1"/>
    </source>
</evidence>
<keyword evidence="6" id="KW-0949">S-adenosyl-L-methionine</keyword>
<feature type="compositionally biased region" description="Basic and acidic residues" evidence="12">
    <location>
        <begin position="573"/>
        <end position="587"/>
    </location>
</feature>
<dbReference type="InterPro" id="IPR041291">
    <property type="entry name" value="TUDOR_5"/>
</dbReference>
<dbReference type="InterPro" id="IPR007728">
    <property type="entry name" value="Pre-SET_dom"/>
</dbReference>
<evidence type="ECO:0000256" key="4">
    <source>
        <dbReference type="ARBA" id="ARBA00022603"/>
    </source>
</evidence>
<keyword evidence="3" id="KW-0158">Chromosome</keyword>
<dbReference type="CDD" id="cd21181">
    <property type="entry name" value="Tudor_SETDB1_rpt2"/>
    <property type="match status" value="1"/>
</dbReference>
<sequence length="1694" mass="186084">MGEIGIMVSRLQHEGYGLEDLIDEELRAAGFLELCERNTRSLFQRAVAIEESQSSLRRLLDSIDQQIKHYQESQIRKDDKDTGKQDPKKTPVIVIEDDEVEYVDVADMSCQATSKDIENETGLQAAKEKETLQNTSERGNTSTQSHSFQSNTSKGNVSVPSTSSALVSIPRENTTPALTISKTLSLATRPSESVSKSLPTRLDTVPKPKQTTSKPSDVARSFVSTSTTTTPPVIYRTLKSPVISGAPLLPQRVALKSSPPSLPVQQSFRAAVKSSLGNGIPVVSPTDVRAIAESFTVSQSSKLPQAECSSSDKHITDQEKSFIAEPPNFEVGTRKKTKYKVKFDKGSRGLLSSNHIALESYPHPSVLNVGSRVVGIYGKLDVLYAGIVAENACTENKNRFLVFFDDGFAQYLPVKKLHHVFHTGTKAWDEVAEHSREFIQEYLEEFPNRPMVKLKAGQWVKTEWRGQWLKARVVQLDCSLVKMLFQIDNRSEWLYRGSTRLGPLFSALVDGKISTARKKRSRKLTRGKTTEPFIDYSITKPCLGISPYSKTDPNGEEQRKLEEKRQQTQLEQQRQHEHQEQIRDENNKMSASTVPVKTTSTSSNQANVASTLTAPTTSSTMTSATENITTSSTGTTELSAPRSQFTGPTDNTNAGPTTGGGKETSGSVESSNSVTLNDSQPKSSCEGSSHATPPSSLGQQSTATVSKCGNVSCIGCCNCGNSSLSAIQASHARKKTNAGLVITNDRLQRSSGVEVIDLEGDGTAGLVSVSMETDHILDSLTSQKNESFTFNMDGSLLDDIYDSWEAPWLRANRRDARSTGRARVPAFQIPVNSKQKQDAASLIQERLKQREKKKSGVSEAPGYPALSSKPAIKGPHRCSKLCNSTLSISDLERRSFAELANYLAITEAANVTIDQFSFDPDVSCKDTVYRDVVPICPDISRNAEKIQISVVNEVDTCFPPPIDYVSKRILAEGVNVVLDPGFLACCDCTDNCQDKSKCSCSQLTIQASASVGGKEDSTTGYEFRMLRECVQTGIYECNGNCACGPQCFNRVVQNGIQLRLQVFKTENRGWGLRCLDDIPMGTFVCTYAGQILNEDMANKEGRDFGDEYLAELDHIEVVEKAKEGYESNVSDLEEDDNVIYQTLGGDTSSSASPSENSGESSLSEEDSSEADSRSSKKCEKKARYQRHCFLEMCYIALKRNHDNQKEAAAFLKKMMKGEVTSKSGVQAIVHLAVVKTEEKNEKQKEAEKFKQEMDGEEKNVSQSSDFDFDEVEESFLRKMRVNALQSESGNDATNSAHETKDIKKPCKQRTDHSIEEHYVNIIDLTSEPEADTGKQNVPLETIEVQPKSNVKETPLTKLDATSTVLLREPCQPDKIQKKPGNQEANANSETVPAPSLISVEDLSKLAAKNPTVSDEPPVLTKMNPPRNSLEEMISRLKTRVFTTQKSSSAASLNEPEGPADMGFETPIADATDNCSIDKSSGKVDNSLKFSGEPISDPSSPDTENIESCPPSPSSLHSDVSKTESLDRKSEVSTGSSRRSTGVSSKPPAKRLKTNKPKIHYSRSHPKPSTTNPSMKASPNTPSPSRPSLSRQSSASSKRMSTRLMFGEEHCYVIDAKAYGNCGRYLNHSCTPNLFVQNVFVDTHDLRFPWVAFFTQQNVPAGTELTWDYAYEVGSVKGKVMHCYCGSAECRGRLL</sequence>